<dbReference type="Gene3D" id="3.40.50.2020">
    <property type="match status" value="1"/>
</dbReference>
<dbReference type="Pfam" id="PF00156">
    <property type="entry name" value="Pribosyltran"/>
    <property type="match status" value="1"/>
</dbReference>
<keyword evidence="7 11" id="KW-0963">Cytoplasm</keyword>
<comment type="subcellular location">
    <subcellularLocation>
        <location evidence="3 11">Cytoplasm</location>
    </subcellularLocation>
</comment>
<dbReference type="GO" id="GO:0002055">
    <property type="term" value="F:adenine binding"/>
    <property type="evidence" value="ECO:0007669"/>
    <property type="project" value="TreeGrafter"/>
</dbReference>
<evidence type="ECO:0000256" key="7">
    <source>
        <dbReference type="ARBA" id="ARBA00022490"/>
    </source>
</evidence>
<evidence type="ECO:0000256" key="11">
    <source>
        <dbReference type="HAMAP-Rule" id="MF_00004"/>
    </source>
</evidence>
<dbReference type="GO" id="GO:0006168">
    <property type="term" value="P:adenine salvage"/>
    <property type="evidence" value="ECO:0007669"/>
    <property type="project" value="InterPro"/>
</dbReference>
<dbReference type="CDD" id="cd06223">
    <property type="entry name" value="PRTases_typeI"/>
    <property type="match status" value="1"/>
</dbReference>
<keyword evidence="8 11" id="KW-0328">Glycosyltransferase</keyword>
<dbReference type="InterPro" id="IPR029057">
    <property type="entry name" value="PRTase-like"/>
</dbReference>
<evidence type="ECO:0000313" key="14">
    <source>
        <dbReference type="EMBL" id="KKU37609.1"/>
    </source>
</evidence>
<evidence type="ECO:0000256" key="9">
    <source>
        <dbReference type="ARBA" id="ARBA00022679"/>
    </source>
</evidence>
<evidence type="ECO:0000256" key="5">
    <source>
        <dbReference type="ARBA" id="ARBA00008391"/>
    </source>
</evidence>
<comment type="catalytic activity">
    <reaction evidence="1 11">
        <text>AMP + diphosphate = 5-phospho-alpha-D-ribose 1-diphosphate + adenine</text>
        <dbReference type="Rhea" id="RHEA:16609"/>
        <dbReference type="ChEBI" id="CHEBI:16708"/>
        <dbReference type="ChEBI" id="CHEBI:33019"/>
        <dbReference type="ChEBI" id="CHEBI:58017"/>
        <dbReference type="ChEBI" id="CHEBI:456215"/>
        <dbReference type="EC" id="2.4.2.7"/>
    </reaction>
</comment>
<sequence length="175" mass="19523">MKRNTEHLKQKIREILDFPTPGIKFKDITPLLEDPESFKEAIDGLVDFFRDIKINKVVGIDARGFLLASAVAYLLNAGMVIVRKKGKLPHQTIVREHDLEYGRGTLEIHVDAIKKGERVLVIDDVLATGGTADAAVKLVEHLGGDVVGLGFLLELSYFPGREKLKNYNINSLIIY</sequence>
<dbReference type="GO" id="GO:0006166">
    <property type="term" value="P:purine ribonucleoside salvage"/>
    <property type="evidence" value="ECO:0007669"/>
    <property type="project" value="UniProtKB-UniRule"/>
</dbReference>
<comment type="similarity">
    <text evidence="5 11">Belongs to the purine/pyrimidine phosphoribosyltransferase family.</text>
</comment>
<dbReference type="AlphaFoldDB" id="A0A0G1PXY5"/>
<gene>
    <name evidence="11" type="primary">apt</name>
    <name evidence="14" type="ORF">UX53_C0046G0002</name>
</gene>
<keyword evidence="12" id="KW-0812">Transmembrane</keyword>
<evidence type="ECO:0000259" key="13">
    <source>
        <dbReference type="Pfam" id="PF00156"/>
    </source>
</evidence>
<evidence type="ECO:0000256" key="1">
    <source>
        <dbReference type="ARBA" id="ARBA00000868"/>
    </source>
</evidence>
<dbReference type="HAMAP" id="MF_00004">
    <property type="entry name" value="Aden_phosphoribosyltr"/>
    <property type="match status" value="1"/>
</dbReference>
<dbReference type="SUPFAM" id="SSF53271">
    <property type="entry name" value="PRTase-like"/>
    <property type="match status" value="1"/>
</dbReference>
<evidence type="ECO:0000256" key="8">
    <source>
        <dbReference type="ARBA" id="ARBA00022676"/>
    </source>
</evidence>
<dbReference type="NCBIfam" id="NF002634">
    <property type="entry name" value="PRK02304.1-3"/>
    <property type="match status" value="1"/>
</dbReference>
<dbReference type="PANTHER" id="PTHR32315:SF3">
    <property type="entry name" value="ADENINE PHOSPHORIBOSYLTRANSFERASE"/>
    <property type="match status" value="1"/>
</dbReference>
<dbReference type="GO" id="GO:0003999">
    <property type="term" value="F:adenine phosphoribosyltransferase activity"/>
    <property type="evidence" value="ECO:0007669"/>
    <property type="project" value="UniProtKB-UniRule"/>
</dbReference>
<dbReference type="InterPro" id="IPR005764">
    <property type="entry name" value="Ade_phspho_trans"/>
</dbReference>
<keyword evidence="12" id="KW-0472">Membrane</keyword>
<dbReference type="PANTHER" id="PTHR32315">
    <property type="entry name" value="ADENINE PHOSPHORIBOSYLTRANSFERASE"/>
    <property type="match status" value="1"/>
</dbReference>
<dbReference type="GO" id="GO:0005737">
    <property type="term" value="C:cytoplasm"/>
    <property type="evidence" value="ECO:0007669"/>
    <property type="project" value="UniProtKB-SubCell"/>
</dbReference>
<dbReference type="GO" id="GO:0016208">
    <property type="term" value="F:AMP binding"/>
    <property type="evidence" value="ECO:0007669"/>
    <property type="project" value="TreeGrafter"/>
</dbReference>
<keyword evidence="12" id="KW-1133">Transmembrane helix</keyword>
<evidence type="ECO:0000313" key="15">
    <source>
        <dbReference type="Proteomes" id="UP000033818"/>
    </source>
</evidence>
<dbReference type="PATRIC" id="fig|1618618.3.peg.744"/>
<reference evidence="14 15" key="1">
    <citation type="journal article" date="2015" name="Nature">
        <title>rRNA introns, odd ribosomes, and small enigmatic genomes across a large radiation of phyla.</title>
        <authorList>
            <person name="Brown C.T."/>
            <person name="Hug L.A."/>
            <person name="Thomas B.C."/>
            <person name="Sharon I."/>
            <person name="Castelle C.J."/>
            <person name="Singh A."/>
            <person name="Wilkins M.J."/>
            <person name="Williams K.H."/>
            <person name="Banfield J.F."/>
        </authorList>
    </citation>
    <scope>NUCLEOTIDE SEQUENCE [LARGE SCALE GENOMIC DNA]</scope>
</reference>
<name>A0A0G1PXY5_9BACT</name>
<evidence type="ECO:0000256" key="3">
    <source>
        <dbReference type="ARBA" id="ARBA00004496"/>
    </source>
</evidence>
<dbReference type="InterPro" id="IPR000836">
    <property type="entry name" value="PRTase_dom"/>
</dbReference>
<dbReference type="InterPro" id="IPR050054">
    <property type="entry name" value="UPRTase/APRTase"/>
</dbReference>
<proteinExistence type="inferred from homology"/>
<feature type="domain" description="Phosphoribosyltransferase" evidence="13">
    <location>
        <begin position="32"/>
        <end position="153"/>
    </location>
</feature>
<dbReference type="FunFam" id="3.40.50.2020:FF:000021">
    <property type="entry name" value="Adenine phosphoribosyltransferase"/>
    <property type="match status" value="1"/>
</dbReference>
<evidence type="ECO:0000256" key="10">
    <source>
        <dbReference type="ARBA" id="ARBA00022726"/>
    </source>
</evidence>
<dbReference type="NCBIfam" id="NF002636">
    <property type="entry name" value="PRK02304.1-5"/>
    <property type="match status" value="1"/>
</dbReference>
<accession>A0A0G1PXY5</accession>
<evidence type="ECO:0000256" key="2">
    <source>
        <dbReference type="ARBA" id="ARBA00003968"/>
    </source>
</evidence>
<feature type="transmembrane region" description="Helical" evidence="12">
    <location>
        <begin position="64"/>
        <end position="82"/>
    </location>
</feature>
<comment type="caution">
    <text evidence="14">The sequence shown here is derived from an EMBL/GenBank/DDBJ whole genome shotgun (WGS) entry which is preliminary data.</text>
</comment>
<evidence type="ECO:0000256" key="4">
    <source>
        <dbReference type="ARBA" id="ARBA00004659"/>
    </source>
</evidence>
<organism evidence="14 15">
    <name type="scientific">Candidatus Azambacteria bacterium GW2011_GWB2_46_37</name>
    <dbReference type="NCBI Taxonomy" id="1618618"/>
    <lineage>
        <taxon>Bacteria</taxon>
        <taxon>Candidatus Azamiibacteriota</taxon>
    </lineage>
</organism>
<dbReference type="Proteomes" id="UP000033818">
    <property type="component" value="Unassembled WGS sequence"/>
</dbReference>
<protein>
    <recommendedName>
        <fullName evidence="6 11">Adenine phosphoribosyltransferase</fullName>
        <shortName evidence="11">APRT</shortName>
        <ecNumber evidence="6 11">2.4.2.7</ecNumber>
    </recommendedName>
</protein>
<dbReference type="NCBIfam" id="TIGR01090">
    <property type="entry name" value="apt"/>
    <property type="match status" value="1"/>
</dbReference>
<keyword evidence="10 11" id="KW-0660">Purine salvage</keyword>
<evidence type="ECO:0000256" key="6">
    <source>
        <dbReference type="ARBA" id="ARBA00011893"/>
    </source>
</evidence>
<dbReference type="EC" id="2.4.2.7" evidence="6 11"/>
<comment type="function">
    <text evidence="2 11">Catalyzes a salvage reaction resulting in the formation of AMP, that is energically less costly than de novo synthesis.</text>
</comment>
<dbReference type="UniPathway" id="UPA00588">
    <property type="reaction ID" value="UER00646"/>
</dbReference>
<keyword evidence="9 11" id="KW-0808">Transferase</keyword>
<dbReference type="EMBL" id="LCMO01000046">
    <property type="protein sequence ID" value="KKU37609.1"/>
    <property type="molecule type" value="Genomic_DNA"/>
</dbReference>
<comment type="subunit">
    <text evidence="11">Homodimer.</text>
</comment>
<evidence type="ECO:0000256" key="12">
    <source>
        <dbReference type="SAM" id="Phobius"/>
    </source>
</evidence>
<dbReference type="GO" id="GO:0044209">
    <property type="term" value="P:AMP salvage"/>
    <property type="evidence" value="ECO:0007669"/>
    <property type="project" value="UniProtKB-UniRule"/>
</dbReference>
<comment type="pathway">
    <text evidence="4 11">Purine metabolism; AMP biosynthesis via salvage pathway; AMP from adenine: step 1/1.</text>
</comment>